<feature type="signal peptide" evidence="1">
    <location>
        <begin position="1"/>
        <end position="19"/>
    </location>
</feature>
<protein>
    <submittedName>
        <fullName evidence="2">Uncharacterized protein</fullName>
    </submittedName>
</protein>
<feature type="chain" id="PRO_5032793309" evidence="1">
    <location>
        <begin position="20"/>
        <end position="151"/>
    </location>
</feature>
<keyword evidence="3" id="KW-1185">Reference proteome</keyword>
<name>A0A8B6FYT4_MYTGA</name>
<keyword evidence="1" id="KW-0732">Signal</keyword>
<dbReference type="AlphaFoldDB" id="A0A8B6FYT4"/>
<evidence type="ECO:0000313" key="3">
    <source>
        <dbReference type="Proteomes" id="UP000596742"/>
    </source>
</evidence>
<comment type="caution">
    <text evidence="2">The sequence shown here is derived from an EMBL/GenBank/DDBJ whole genome shotgun (WGS) entry which is preliminary data.</text>
</comment>
<dbReference type="EMBL" id="UYJE01007590">
    <property type="protein sequence ID" value="VDI56185.1"/>
    <property type="molecule type" value="Genomic_DNA"/>
</dbReference>
<evidence type="ECO:0000256" key="1">
    <source>
        <dbReference type="SAM" id="SignalP"/>
    </source>
</evidence>
<reference evidence="2" key="1">
    <citation type="submission" date="2018-11" db="EMBL/GenBank/DDBJ databases">
        <authorList>
            <person name="Alioto T."/>
            <person name="Alioto T."/>
        </authorList>
    </citation>
    <scope>NUCLEOTIDE SEQUENCE</scope>
</reference>
<sequence>MCILRVCILLSCSIVLLNGAVIRRNKSNLKDLKHQSCKQRVSGFRSHNINISENCKKGEIRWTLTKQYLNLTFQTSDTKELCFSSRAPNGLQKYTVKKLREKKLVKLGTPRKGSDTCTTINKGKTTIRIDPTGTYYGLYVRYTIVSKDRTI</sequence>
<dbReference type="Proteomes" id="UP000596742">
    <property type="component" value="Unassembled WGS sequence"/>
</dbReference>
<evidence type="ECO:0000313" key="2">
    <source>
        <dbReference type="EMBL" id="VDI56185.1"/>
    </source>
</evidence>
<accession>A0A8B6FYT4</accession>
<proteinExistence type="predicted"/>
<gene>
    <name evidence="2" type="ORF">MGAL_10B005243</name>
</gene>
<dbReference type="OrthoDB" id="10432073at2759"/>
<organism evidence="2 3">
    <name type="scientific">Mytilus galloprovincialis</name>
    <name type="common">Mediterranean mussel</name>
    <dbReference type="NCBI Taxonomy" id="29158"/>
    <lineage>
        <taxon>Eukaryota</taxon>
        <taxon>Metazoa</taxon>
        <taxon>Spiralia</taxon>
        <taxon>Lophotrochozoa</taxon>
        <taxon>Mollusca</taxon>
        <taxon>Bivalvia</taxon>
        <taxon>Autobranchia</taxon>
        <taxon>Pteriomorphia</taxon>
        <taxon>Mytilida</taxon>
        <taxon>Mytiloidea</taxon>
        <taxon>Mytilidae</taxon>
        <taxon>Mytilinae</taxon>
        <taxon>Mytilus</taxon>
    </lineage>
</organism>